<evidence type="ECO:0000313" key="2">
    <source>
        <dbReference type="Proteomes" id="UP000054324"/>
    </source>
</evidence>
<keyword evidence="2" id="KW-1185">Reference proteome</keyword>
<evidence type="ECO:0000313" key="1">
    <source>
        <dbReference type="EMBL" id="KER26597.1"/>
    </source>
</evidence>
<dbReference type="Proteomes" id="UP000054324">
    <property type="component" value="Unassembled WGS sequence"/>
</dbReference>
<gene>
    <name evidence="1" type="ORF">T265_06171</name>
</gene>
<sequence>MRRRCKSKIRQQNIRKQVTILETSPGKTKSWPPATQPVEIMHTGEWNVNLDRTSEEEIRYEIAVLMCDSEALPSSKKAEIPWWPTLQSLLVLCGTKRKCLKNGPCRHMAVRHRKGATAERFFLSTVIPVFKKGTRTLCENYRGISLPLTVLDLCTNLSARACNAQLPNPPIIGERNCGSYNHCTTSTRFLQLTMMMMMMIRHH</sequence>
<dbReference type="OrthoDB" id="6142323at2759"/>
<proteinExistence type="predicted"/>
<organism evidence="1 2">
    <name type="scientific">Opisthorchis viverrini</name>
    <name type="common">Southeast Asian liver fluke</name>
    <dbReference type="NCBI Taxonomy" id="6198"/>
    <lineage>
        <taxon>Eukaryota</taxon>
        <taxon>Metazoa</taxon>
        <taxon>Spiralia</taxon>
        <taxon>Lophotrochozoa</taxon>
        <taxon>Platyhelminthes</taxon>
        <taxon>Trematoda</taxon>
        <taxon>Digenea</taxon>
        <taxon>Opisthorchiida</taxon>
        <taxon>Opisthorchiata</taxon>
        <taxon>Opisthorchiidae</taxon>
        <taxon>Opisthorchis</taxon>
    </lineage>
</organism>
<reference evidence="1 2" key="1">
    <citation type="submission" date="2013-11" db="EMBL/GenBank/DDBJ databases">
        <title>Opisthorchis viverrini - life in the bile duct.</title>
        <authorList>
            <person name="Young N.D."/>
            <person name="Nagarajan N."/>
            <person name="Lin S.J."/>
            <person name="Korhonen P.K."/>
            <person name="Jex A.R."/>
            <person name="Hall R.S."/>
            <person name="Safavi-Hemami H."/>
            <person name="Kaewkong W."/>
            <person name="Bertrand D."/>
            <person name="Gao S."/>
            <person name="Seet Q."/>
            <person name="Wongkham S."/>
            <person name="Teh B.T."/>
            <person name="Wongkham C."/>
            <person name="Intapan P.M."/>
            <person name="Maleewong W."/>
            <person name="Yang X."/>
            <person name="Hu M."/>
            <person name="Wang Z."/>
            <person name="Hofmann A."/>
            <person name="Sternberg P.W."/>
            <person name="Tan P."/>
            <person name="Wang J."/>
            <person name="Gasser R.B."/>
        </authorList>
    </citation>
    <scope>NUCLEOTIDE SEQUENCE [LARGE SCALE GENOMIC DNA]</scope>
</reference>
<dbReference type="KEGG" id="ovi:T265_06171"/>
<dbReference type="CTD" id="20320353"/>
<dbReference type="EMBL" id="KL596743">
    <property type="protein sequence ID" value="KER26597.1"/>
    <property type="molecule type" value="Genomic_DNA"/>
</dbReference>
<dbReference type="AlphaFoldDB" id="A0A074ZLD1"/>
<dbReference type="RefSeq" id="XP_009169636.1">
    <property type="nucleotide sequence ID" value="XM_009171372.1"/>
</dbReference>
<protein>
    <submittedName>
        <fullName evidence="1">Uncharacterized protein</fullName>
    </submittedName>
</protein>
<accession>A0A074ZLD1</accession>
<dbReference type="GeneID" id="20320353"/>
<name>A0A074ZLD1_OPIVI</name>